<gene>
    <name evidence="5" type="ORF">EPA93_04230</name>
</gene>
<dbReference type="AlphaFoldDB" id="A0A4P6JJF7"/>
<dbReference type="PROSITE" id="PS51462">
    <property type="entry name" value="NUDIX"/>
    <property type="match status" value="1"/>
</dbReference>
<dbReference type="EMBL" id="CP035758">
    <property type="protein sequence ID" value="QBD75244.1"/>
    <property type="molecule type" value="Genomic_DNA"/>
</dbReference>
<evidence type="ECO:0000313" key="6">
    <source>
        <dbReference type="Proteomes" id="UP000290365"/>
    </source>
</evidence>
<dbReference type="InterPro" id="IPR015797">
    <property type="entry name" value="NUDIX_hydrolase-like_dom_sf"/>
</dbReference>
<dbReference type="PANTHER" id="PTHR43046">
    <property type="entry name" value="GDP-MANNOSE MANNOSYL HYDROLASE"/>
    <property type="match status" value="1"/>
</dbReference>
<dbReference type="PRINTS" id="PR00502">
    <property type="entry name" value="NUDIXFAMILY"/>
</dbReference>
<keyword evidence="6" id="KW-1185">Reference proteome</keyword>
<dbReference type="PANTHER" id="PTHR43046:SF16">
    <property type="entry name" value="ADP-RIBOSE PYROPHOSPHATASE YJHB-RELATED"/>
    <property type="match status" value="1"/>
</dbReference>
<dbReference type="Pfam" id="PF12535">
    <property type="entry name" value="Nudix_N"/>
    <property type="match status" value="1"/>
</dbReference>
<dbReference type="RefSeq" id="WP_129885843.1">
    <property type="nucleotide sequence ID" value="NZ_CP035758.1"/>
</dbReference>
<reference evidence="5 6" key="1">
    <citation type="submission" date="2019-01" db="EMBL/GenBank/DDBJ databases">
        <title>Ktedonosporobacter rubrisoli SCAWS-G2.</title>
        <authorList>
            <person name="Huang Y."/>
            <person name="Yan B."/>
        </authorList>
    </citation>
    <scope>NUCLEOTIDE SEQUENCE [LARGE SCALE GENOMIC DNA]</scope>
    <source>
        <strain evidence="5 6">SCAWS-G2</strain>
    </source>
</reference>
<protein>
    <submittedName>
        <fullName evidence="5">NUDIX domain-containing protein</fullName>
    </submittedName>
</protein>
<dbReference type="InterPro" id="IPR020084">
    <property type="entry name" value="NUDIX_hydrolase_CS"/>
</dbReference>
<evidence type="ECO:0000256" key="2">
    <source>
        <dbReference type="ARBA" id="ARBA00022801"/>
    </source>
</evidence>
<keyword evidence="2 3" id="KW-0378">Hydrolase</keyword>
<dbReference type="InterPro" id="IPR020476">
    <property type="entry name" value="Nudix_hydrolase"/>
</dbReference>
<dbReference type="PROSITE" id="PS00893">
    <property type="entry name" value="NUDIX_BOX"/>
    <property type="match status" value="1"/>
</dbReference>
<dbReference type="Gene3D" id="3.90.79.10">
    <property type="entry name" value="Nucleoside Triphosphate Pyrophosphohydrolase"/>
    <property type="match status" value="1"/>
</dbReference>
<name>A0A4P6JJF7_KTERU</name>
<comment type="cofactor">
    <cofactor evidence="1">
        <name>Mg(2+)</name>
        <dbReference type="ChEBI" id="CHEBI:18420"/>
    </cofactor>
</comment>
<dbReference type="SUPFAM" id="SSF55811">
    <property type="entry name" value="Nudix"/>
    <property type="match status" value="1"/>
</dbReference>
<dbReference type="Proteomes" id="UP000290365">
    <property type="component" value="Chromosome"/>
</dbReference>
<evidence type="ECO:0000256" key="1">
    <source>
        <dbReference type="ARBA" id="ARBA00001946"/>
    </source>
</evidence>
<evidence type="ECO:0000259" key="4">
    <source>
        <dbReference type="PROSITE" id="PS51462"/>
    </source>
</evidence>
<dbReference type="InterPro" id="IPR000086">
    <property type="entry name" value="NUDIX_hydrolase_dom"/>
</dbReference>
<feature type="domain" description="Nudix hydrolase" evidence="4">
    <location>
        <begin position="81"/>
        <end position="213"/>
    </location>
</feature>
<dbReference type="GO" id="GO:0016787">
    <property type="term" value="F:hydrolase activity"/>
    <property type="evidence" value="ECO:0007669"/>
    <property type="project" value="UniProtKB-KW"/>
</dbReference>
<evidence type="ECO:0000256" key="3">
    <source>
        <dbReference type="RuleBase" id="RU003476"/>
    </source>
</evidence>
<organism evidence="5 6">
    <name type="scientific">Ktedonosporobacter rubrisoli</name>
    <dbReference type="NCBI Taxonomy" id="2509675"/>
    <lineage>
        <taxon>Bacteria</taxon>
        <taxon>Bacillati</taxon>
        <taxon>Chloroflexota</taxon>
        <taxon>Ktedonobacteria</taxon>
        <taxon>Ktedonobacterales</taxon>
        <taxon>Ktedonosporobacteraceae</taxon>
        <taxon>Ktedonosporobacter</taxon>
    </lineage>
</organism>
<proteinExistence type="inferred from homology"/>
<evidence type="ECO:0000313" key="5">
    <source>
        <dbReference type="EMBL" id="QBD75244.1"/>
    </source>
</evidence>
<sequence length="228" mass="25164">MSNEEEQAKNAATETTLAQRLALLGEILRDCSARGLHFAANIYDRDNYRKIQDVALELQAIAGGQSLEEIEPLRTSLFNFPSPFAVGDGAVIDDAGKILLIRREDNGLWAMPGGGLEVGETPAEGAVREVLEETGIASEPVAFVGVHDSRLSGSGARHHLYHFLFLCRPLAEKESKPASHANEVLEINWFPEHALPEELDPGHKQRIPEAFRVWHGDLRAFFDPPPKK</sequence>
<accession>A0A4P6JJF7</accession>
<dbReference type="InterPro" id="IPR059176">
    <property type="entry name" value="UDP-X_N"/>
</dbReference>
<dbReference type="Pfam" id="PF00293">
    <property type="entry name" value="NUDIX"/>
    <property type="match status" value="1"/>
</dbReference>
<comment type="similarity">
    <text evidence="3">Belongs to the Nudix hydrolase family.</text>
</comment>
<dbReference type="KEGG" id="kbs:EPA93_04230"/>
<dbReference type="OrthoDB" id="9787476at2"/>